<evidence type="ECO:0000313" key="4">
    <source>
        <dbReference type="Proteomes" id="UP000298313"/>
    </source>
</evidence>
<dbReference type="OrthoDB" id="3578550at2"/>
<keyword evidence="4" id="KW-1185">Reference proteome</keyword>
<dbReference type="Gene3D" id="3.10.450.50">
    <property type="match status" value="1"/>
</dbReference>
<evidence type="ECO:0000313" key="3">
    <source>
        <dbReference type="EMBL" id="TFD82518.1"/>
    </source>
</evidence>
<protein>
    <submittedName>
        <fullName evidence="3">Nuclear transport factor 2 family protein</fullName>
    </submittedName>
</protein>
<dbReference type="Pfam" id="PF14534">
    <property type="entry name" value="DUF4440"/>
    <property type="match status" value="1"/>
</dbReference>
<dbReference type="EMBL" id="SOHH01000025">
    <property type="protein sequence ID" value="TFD82518.1"/>
    <property type="molecule type" value="Genomic_DNA"/>
</dbReference>
<evidence type="ECO:0000259" key="2">
    <source>
        <dbReference type="Pfam" id="PF14534"/>
    </source>
</evidence>
<dbReference type="Proteomes" id="UP000298313">
    <property type="component" value="Unassembled WGS sequence"/>
</dbReference>
<sequence length="204" mass="21421">MPPSEPESAPAPLNVNFRTDPPRTPFPSLSTLGEAESSFQDALRRNDIVGSNGQLQEDVRFVGADGRTIDKGTDLAAHRFGSFAFSEVSALRREVQVFGSVGVTLVTLHLVGSARGAPLDAVLAYTRTWSRQGRSWIIVAAHGSAAPRGCGVEAHRPLCLGCLCPGGCPATRASMRPPPWAAHRGSLAPSSCRSPPGSAAGRLL</sequence>
<feature type="region of interest" description="Disordered" evidence="1">
    <location>
        <begin position="179"/>
        <end position="204"/>
    </location>
</feature>
<dbReference type="SUPFAM" id="SSF54427">
    <property type="entry name" value="NTF2-like"/>
    <property type="match status" value="1"/>
</dbReference>
<gene>
    <name evidence="3" type="ORF">E3T48_02145</name>
</gene>
<dbReference type="InterPro" id="IPR032710">
    <property type="entry name" value="NTF2-like_dom_sf"/>
</dbReference>
<reference evidence="3 4" key="1">
    <citation type="submission" date="2019-03" db="EMBL/GenBank/DDBJ databases">
        <title>Genomics of glacier-inhabiting Cryobacterium strains.</title>
        <authorList>
            <person name="Liu Q."/>
            <person name="Xin Y.-H."/>
        </authorList>
    </citation>
    <scope>NUCLEOTIDE SEQUENCE [LARGE SCALE GENOMIC DNA]</scope>
    <source>
        <strain evidence="3 4">Hh4</strain>
    </source>
</reference>
<proteinExistence type="predicted"/>
<dbReference type="InterPro" id="IPR027843">
    <property type="entry name" value="DUF4440"/>
</dbReference>
<dbReference type="AlphaFoldDB" id="A0A4R9BGM5"/>
<organism evidence="3 4">
    <name type="scientific">Cryobacterium fucosi</name>
    <dbReference type="NCBI Taxonomy" id="1259157"/>
    <lineage>
        <taxon>Bacteria</taxon>
        <taxon>Bacillati</taxon>
        <taxon>Actinomycetota</taxon>
        <taxon>Actinomycetes</taxon>
        <taxon>Micrococcales</taxon>
        <taxon>Microbacteriaceae</taxon>
        <taxon>Cryobacterium</taxon>
    </lineage>
</organism>
<comment type="caution">
    <text evidence="3">The sequence shown here is derived from an EMBL/GenBank/DDBJ whole genome shotgun (WGS) entry which is preliminary data.</text>
</comment>
<name>A0A4R9BGM5_9MICO</name>
<feature type="region of interest" description="Disordered" evidence="1">
    <location>
        <begin position="1"/>
        <end position="25"/>
    </location>
</feature>
<evidence type="ECO:0000256" key="1">
    <source>
        <dbReference type="SAM" id="MobiDB-lite"/>
    </source>
</evidence>
<accession>A0A4R9BGM5</accession>
<feature type="compositionally biased region" description="Low complexity" evidence="1">
    <location>
        <begin position="1"/>
        <end position="12"/>
    </location>
</feature>
<feature type="domain" description="DUF4440" evidence="2">
    <location>
        <begin position="34"/>
        <end position="138"/>
    </location>
</feature>